<dbReference type="EMBL" id="FOHU01000001">
    <property type="protein sequence ID" value="SES67115.1"/>
    <property type="molecule type" value="Genomic_DNA"/>
</dbReference>
<feature type="domain" description="DprA winged helix" evidence="3">
    <location>
        <begin position="306"/>
        <end position="357"/>
    </location>
</feature>
<dbReference type="RefSeq" id="WP_090437926.1">
    <property type="nucleotide sequence ID" value="NZ_FOHU01000001.1"/>
</dbReference>
<dbReference type="InterPro" id="IPR036388">
    <property type="entry name" value="WH-like_DNA-bd_sf"/>
</dbReference>
<dbReference type="Gene3D" id="1.10.10.10">
    <property type="entry name" value="Winged helix-like DNA-binding domain superfamily/Winged helix DNA-binding domain"/>
    <property type="match status" value="1"/>
</dbReference>
<dbReference type="SUPFAM" id="SSF102405">
    <property type="entry name" value="MCP/YpsA-like"/>
    <property type="match status" value="1"/>
</dbReference>
<reference evidence="4 5" key="1">
    <citation type="submission" date="2016-10" db="EMBL/GenBank/DDBJ databases">
        <authorList>
            <person name="de Groot N.N."/>
        </authorList>
    </citation>
    <scope>NUCLEOTIDE SEQUENCE [LARGE SCALE GENOMIC DNA]</scope>
    <source>
        <strain evidence="4 5">DSM 18979</strain>
    </source>
</reference>
<dbReference type="Gene3D" id="3.40.50.450">
    <property type="match status" value="1"/>
</dbReference>
<dbReference type="PANTHER" id="PTHR43022">
    <property type="entry name" value="PROTEIN SMF"/>
    <property type="match status" value="1"/>
</dbReference>
<evidence type="ECO:0000259" key="2">
    <source>
        <dbReference type="Pfam" id="PF02481"/>
    </source>
</evidence>
<comment type="similarity">
    <text evidence="1">Belongs to the DprA/Smf family.</text>
</comment>
<dbReference type="Pfam" id="PF17782">
    <property type="entry name" value="WHD_DprA"/>
    <property type="match status" value="1"/>
</dbReference>
<dbReference type="STRING" id="426128.SAMN05660297_00179"/>
<dbReference type="InterPro" id="IPR003488">
    <property type="entry name" value="DprA"/>
</dbReference>
<feature type="domain" description="Smf/DprA SLOG" evidence="2">
    <location>
        <begin position="79"/>
        <end position="287"/>
    </location>
</feature>
<sequence length="363" mass="40816">MINERNLLIWLNRLGGITYEMILDFTEHFGKLTELWHAKEAEIYEVLQNHRIIADKLLKTRNKQYLEKVLTETNSDAYKIVTILDSDYPEKLKSIYNPPYVIYIKGIADFNKPLIAIVGARKSTPYGRWAAKKFARELTEWGVGVVSGLALGIDAEGHKGALEEKGYTIGVLGCGIDTFYPSSNYHLFKQLEESGCIISEYGPGIEPLKHHFPARNRIISGLSDGVVVIEAGEKSGTLITVGFALEQGKDVYALPGNINNNQSKGTNKLIREGAKILLDTEDIIEELRYKYDLSNTKKEWEIQEMLSNDEMRVFDIIKRQPTHIDVISYKTGIGISELSTILTILELKGLISQLSGKTFTADK</sequence>
<evidence type="ECO:0000313" key="5">
    <source>
        <dbReference type="Proteomes" id="UP000199568"/>
    </source>
</evidence>
<dbReference type="OrthoDB" id="9785707at2"/>
<gene>
    <name evidence="4" type="ORF">SAMN05660297_00179</name>
</gene>
<dbReference type="InterPro" id="IPR057666">
    <property type="entry name" value="DrpA_SLOG"/>
</dbReference>
<evidence type="ECO:0000256" key="1">
    <source>
        <dbReference type="ARBA" id="ARBA00006525"/>
    </source>
</evidence>
<evidence type="ECO:0000259" key="3">
    <source>
        <dbReference type="Pfam" id="PF17782"/>
    </source>
</evidence>
<evidence type="ECO:0000313" key="4">
    <source>
        <dbReference type="EMBL" id="SES67115.1"/>
    </source>
</evidence>
<organism evidence="4 5">
    <name type="scientific">Natronincola peptidivorans</name>
    <dbReference type="NCBI Taxonomy" id="426128"/>
    <lineage>
        <taxon>Bacteria</taxon>
        <taxon>Bacillati</taxon>
        <taxon>Bacillota</taxon>
        <taxon>Clostridia</taxon>
        <taxon>Peptostreptococcales</taxon>
        <taxon>Natronincolaceae</taxon>
        <taxon>Natronincola</taxon>
    </lineage>
</organism>
<dbReference type="NCBIfam" id="TIGR00732">
    <property type="entry name" value="dprA"/>
    <property type="match status" value="1"/>
</dbReference>
<proteinExistence type="inferred from homology"/>
<dbReference type="AlphaFoldDB" id="A0A1H9YDR1"/>
<dbReference type="PANTHER" id="PTHR43022:SF1">
    <property type="entry name" value="PROTEIN SMF"/>
    <property type="match status" value="1"/>
</dbReference>
<dbReference type="InterPro" id="IPR041614">
    <property type="entry name" value="DprA_WH"/>
</dbReference>
<keyword evidence="5" id="KW-1185">Reference proteome</keyword>
<dbReference type="Proteomes" id="UP000199568">
    <property type="component" value="Unassembled WGS sequence"/>
</dbReference>
<accession>A0A1H9YDR1</accession>
<dbReference type="Pfam" id="PF02481">
    <property type="entry name" value="DNA_processg_A"/>
    <property type="match status" value="1"/>
</dbReference>
<dbReference type="GO" id="GO:0009294">
    <property type="term" value="P:DNA-mediated transformation"/>
    <property type="evidence" value="ECO:0007669"/>
    <property type="project" value="InterPro"/>
</dbReference>
<protein>
    <submittedName>
        <fullName evidence="4">DNA processing protein</fullName>
    </submittedName>
</protein>
<name>A0A1H9YDR1_9FIRM</name>